<feature type="transmembrane region" description="Helical" evidence="2">
    <location>
        <begin position="70"/>
        <end position="87"/>
    </location>
</feature>
<feature type="compositionally biased region" description="Basic and acidic residues" evidence="1">
    <location>
        <begin position="281"/>
        <end position="290"/>
    </location>
</feature>
<keyword evidence="2" id="KW-0472">Membrane</keyword>
<dbReference type="OMA" id="LMHRRTI"/>
<dbReference type="EMBL" id="AACS02000001">
    <property type="protein sequence ID" value="EFI28731.1"/>
    <property type="molecule type" value="Genomic_DNA"/>
</dbReference>
<comment type="caution">
    <text evidence="3">The sequence shown here is derived from an EMBL/GenBank/DDBJ whole genome shotgun (WGS) entry which is preliminary data.</text>
</comment>
<keyword evidence="4" id="KW-1185">Reference proteome</keyword>
<evidence type="ECO:0000313" key="3">
    <source>
        <dbReference type="EMBL" id="EFI28731.1"/>
    </source>
</evidence>
<feature type="transmembrane region" description="Helical" evidence="2">
    <location>
        <begin position="154"/>
        <end position="177"/>
    </location>
</feature>
<dbReference type="KEGG" id="cci:CC1G_13757"/>
<dbReference type="InParanoid" id="D6RK85"/>
<gene>
    <name evidence="3" type="ORF">CC1G_13757</name>
</gene>
<dbReference type="Proteomes" id="UP000001861">
    <property type="component" value="Unassembled WGS sequence"/>
</dbReference>
<feature type="compositionally biased region" description="Polar residues" evidence="1">
    <location>
        <begin position="259"/>
        <end position="280"/>
    </location>
</feature>
<keyword evidence="2" id="KW-1133">Transmembrane helix</keyword>
<organism evidence="3 4">
    <name type="scientific">Coprinopsis cinerea (strain Okayama-7 / 130 / ATCC MYA-4618 / FGSC 9003)</name>
    <name type="common">Inky cap fungus</name>
    <name type="synonym">Hormographiella aspergillata</name>
    <dbReference type="NCBI Taxonomy" id="240176"/>
    <lineage>
        <taxon>Eukaryota</taxon>
        <taxon>Fungi</taxon>
        <taxon>Dikarya</taxon>
        <taxon>Basidiomycota</taxon>
        <taxon>Agaricomycotina</taxon>
        <taxon>Agaricomycetes</taxon>
        <taxon>Agaricomycetidae</taxon>
        <taxon>Agaricales</taxon>
        <taxon>Agaricineae</taxon>
        <taxon>Psathyrellaceae</taxon>
        <taxon>Coprinopsis</taxon>
    </lineage>
</organism>
<name>D6RK85_COPC7</name>
<dbReference type="VEuPathDB" id="FungiDB:CC1G_13757"/>
<accession>D6RK85</accession>
<feature type="region of interest" description="Disordered" evidence="1">
    <location>
        <begin position="259"/>
        <end position="290"/>
    </location>
</feature>
<evidence type="ECO:0000256" key="2">
    <source>
        <dbReference type="SAM" id="Phobius"/>
    </source>
</evidence>
<feature type="transmembrane region" description="Helical" evidence="2">
    <location>
        <begin position="29"/>
        <end position="50"/>
    </location>
</feature>
<dbReference type="RefSeq" id="XP_002912225.1">
    <property type="nucleotide sequence ID" value="XM_002912179.1"/>
</dbReference>
<dbReference type="OrthoDB" id="2641762at2759"/>
<evidence type="ECO:0000256" key="1">
    <source>
        <dbReference type="SAM" id="MobiDB-lite"/>
    </source>
</evidence>
<reference evidence="3 4" key="1">
    <citation type="journal article" date="2010" name="Proc. Natl. Acad. Sci. U.S.A.">
        <title>Insights into evolution of multicellular fungi from the assembled chromosomes of the mushroom Coprinopsis cinerea (Coprinus cinereus).</title>
        <authorList>
            <person name="Stajich J.E."/>
            <person name="Wilke S.K."/>
            <person name="Ahren D."/>
            <person name="Au C.H."/>
            <person name="Birren B.W."/>
            <person name="Borodovsky M."/>
            <person name="Burns C."/>
            <person name="Canback B."/>
            <person name="Casselton L.A."/>
            <person name="Cheng C.K."/>
            <person name="Deng J."/>
            <person name="Dietrich F.S."/>
            <person name="Fargo D.C."/>
            <person name="Farman M.L."/>
            <person name="Gathman A.C."/>
            <person name="Goldberg J."/>
            <person name="Guigo R."/>
            <person name="Hoegger P.J."/>
            <person name="Hooker J.B."/>
            <person name="Huggins A."/>
            <person name="James T.Y."/>
            <person name="Kamada T."/>
            <person name="Kilaru S."/>
            <person name="Kodira C."/>
            <person name="Kues U."/>
            <person name="Kupfer D."/>
            <person name="Kwan H.S."/>
            <person name="Lomsadze A."/>
            <person name="Li W."/>
            <person name="Lilly W.W."/>
            <person name="Ma L.J."/>
            <person name="Mackey A.J."/>
            <person name="Manning G."/>
            <person name="Martin F."/>
            <person name="Muraguchi H."/>
            <person name="Natvig D.O."/>
            <person name="Palmerini H."/>
            <person name="Ramesh M.A."/>
            <person name="Rehmeyer C.J."/>
            <person name="Roe B.A."/>
            <person name="Shenoy N."/>
            <person name="Stanke M."/>
            <person name="Ter-Hovhannisyan V."/>
            <person name="Tunlid A."/>
            <person name="Velagapudi R."/>
            <person name="Vision T.J."/>
            <person name="Zeng Q."/>
            <person name="Zolan M.E."/>
            <person name="Pukkila P.J."/>
        </authorList>
    </citation>
    <scope>NUCLEOTIDE SEQUENCE [LARGE SCALE GENOMIC DNA]</scope>
    <source>
        <strain evidence="4">Okayama-7 / 130 / ATCC MYA-4618 / FGSC 9003</strain>
    </source>
</reference>
<dbReference type="eggNOG" id="ENOG502SM10">
    <property type="taxonomic scope" value="Eukaryota"/>
</dbReference>
<evidence type="ECO:0000313" key="4">
    <source>
        <dbReference type="Proteomes" id="UP000001861"/>
    </source>
</evidence>
<protein>
    <submittedName>
        <fullName evidence="3">Uncharacterized protein</fullName>
    </submittedName>
</protein>
<feature type="transmembrane region" description="Helical" evidence="2">
    <location>
        <begin position="120"/>
        <end position="142"/>
    </location>
</feature>
<dbReference type="AlphaFoldDB" id="D6RK85"/>
<keyword evidence="2" id="KW-0812">Transmembrane</keyword>
<sequence length="290" mass="32333">MSKTEEPYYGPNASEKEIFIERTFVAGDLLVGIGYGIQLVLFTSCATFLWSQIRSSSRRNKRANRMSIFLVAYMSLLLTVETIYVAVQARTVQDIYVDNRNYPGGPWQYFLATQDKAINVIFYATLFLAAFLADLLVLWRCWVIWRAGSGAGPAYTAIAFPGLMLLASFVMGTLWTLQPSQPGLSLYSALPRAYGMSYFFISLGSNIVLTILIVVRLLMYRRAMLQSLPADYAKDYYGLVTIVVGTNLDFKAATRAQNESSVPQTDSSAKANEISDNFSTSHEKENDAVV</sequence>
<proteinExistence type="predicted"/>
<dbReference type="GeneID" id="6007678"/>
<dbReference type="HOGENOM" id="CLU_044614_0_2_1"/>
<feature type="transmembrane region" description="Helical" evidence="2">
    <location>
        <begin position="197"/>
        <end position="219"/>
    </location>
</feature>